<evidence type="ECO:0000313" key="1">
    <source>
        <dbReference type="EMBL" id="GIZ02246.1"/>
    </source>
</evidence>
<name>A0AAV4Y729_CAEEX</name>
<dbReference type="Proteomes" id="UP001054945">
    <property type="component" value="Unassembled WGS sequence"/>
</dbReference>
<proteinExistence type="predicted"/>
<dbReference type="EMBL" id="BPLR01001420">
    <property type="protein sequence ID" value="GIZ02246.1"/>
    <property type="molecule type" value="Genomic_DNA"/>
</dbReference>
<evidence type="ECO:0000313" key="2">
    <source>
        <dbReference type="Proteomes" id="UP001054945"/>
    </source>
</evidence>
<organism evidence="1 2">
    <name type="scientific">Caerostris extrusa</name>
    <name type="common">Bark spider</name>
    <name type="synonym">Caerostris bankana</name>
    <dbReference type="NCBI Taxonomy" id="172846"/>
    <lineage>
        <taxon>Eukaryota</taxon>
        <taxon>Metazoa</taxon>
        <taxon>Ecdysozoa</taxon>
        <taxon>Arthropoda</taxon>
        <taxon>Chelicerata</taxon>
        <taxon>Arachnida</taxon>
        <taxon>Araneae</taxon>
        <taxon>Araneomorphae</taxon>
        <taxon>Entelegynae</taxon>
        <taxon>Araneoidea</taxon>
        <taxon>Araneidae</taxon>
        <taxon>Caerostris</taxon>
    </lineage>
</organism>
<protein>
    <submittedName>
        <fullName evidence="1">Uncharacterized protein</fullName>
    </submittedName>
</protein>
<comment type="caution">
    <text evidence="1">The sequence shown here is derived from an EMBL/GenBank/DDBJ whole genome shotgun (WGS) entry which is preliminary data.</text>
</comment>
<keyword evidence="2" id="KW-1185">Reference proteome</keyword>
<sequence length="122" mass="14274">MQIMFQTMFENSLWATPRRSPHADSLATVDRHALSVPEGKFTTIDGLLEALFRIIVIKMKDPNIASARRHRFYLTHRVFFFILFPCKFHLTLTKAGNFQLKGSYFTVLKPYEQVKVVRKKLI</sequence>
<dbReference type="AlphaFoldDB" id="A0AAV4Y729"/>
<accession>A0AAV4Y729</accession>
<gene>
    <name evidence="1" type="ORF">CEXT_176701</name>
</gene>
<reference evidence="1 2" key="1">
    <citation type="submission" date="2021-06" db="EMBL/GenBank/DDBJ databases">
        <title>Caerostris extrusa draft genome.</title>
        <authorList>
            <person name="Kono N."/>
            <person name="Arakawa K."/>
        </authorList>
    </citation>
    <scope>NUCLEOTIDE SEQUENCE [LARGE SCALE GENOMIC DNA]</scope>
</reference>